<proteinExistence type="predicted"/>
<dbReference type="GO" id="GO:0009423">
    <property type="term" value="P:chorismate biosynthetic process"/>
    <property type="evidence" value="ECO:0007669"/>
    <property type="project" value="TreeGrafter"/>
</dbReference>
<keyword evidence="2" id="KW-0028">Amino-acid biosynthesis</keyword>
<feature type="domain" description="SDH C-terminal" evidence="4">
    <location>
        <begin position="292"/>
        <end position="321"/>
    </location>
</feature>
<dbReference type="EMBL" id="BONO01000002">
    <property type="protein sequence ID" value="GIG35122.1"/>
    <property type="molecule type" value="Genomic_DNA"/>
</dbReference>
<evidence type="ECO:0000259" key="4">
    <source>
        <dbReference type="Pfam" id="PF18317"/>
    </source>
</evidence>
<dbReference type="Gene3D" id="3.40.50.720">
    <property type="entry name" value="NAD(P)-binding Rossmann-like Domain"/>
    <property type="match status" value="2"/>
</dbReference>
<reference evidence="5" key="1">
    <citation type="submission" date="2021-01" db="EMBL/GenBank/DDBJ databases">
        <title>Whole genome shotgun sequence of Cellulomonas pakistanensis NBRC 110800.</title>
        <authorList>
            <person name="Komaki H."/>
            <person name="Tamura T."/>
        </authorList>
    </citation>
    <scope>NUCLEOTIDE SEQUENCE</scope>
    <source>
        <strain evidence="5">NBRC 110800</strain>
    </source>
</reference>
<dbReference type="Pfam" id="PF18317">
    <property type="entry name" value="SDH_C"/>
    <property type="match status" value="1"/>
</dbReference>
<comment type="pathway">
    <text evidence="1">Metabolic intermediate biosynthesis; chorismate biosynthesis; chorismate from D-erythrose 4-phosphate and phosphoenolpyruvate: step 4/7.</text>
</comment>
<comment type="caution">
    <text evidence="5">The sequence shown here is derived from an EMBL/GenBank/DDBJ whole genome shotgun (WGS) entry which is preliminary data.</text>
</comment>
<dbReference type="GO" id="GO:0005829">
    <property type="term" value="C:cytosol"/>
    <property type="evidence" value="ECO:0007669"/>
    <property type="project" value="TreeGrafter"/>
</dbReference>
<dbReference type="SUPFAM" id="SSF51735">
    <property type="entry name" value="NAD(P)-binding Rossmann-fold domains"/>
    <property type="match status" value="1"/>
</dbReference>
<dbReference type="AlphaFoldDB" id="A0A919PAL7"/>
<dbReference type="PANTHER" id="PTHR21089:SF1">
    <property type="entry name" value="BIFUNCTIONAL 3-DEHYDROQUINATE DEHYDRATASE_SHIKIMATE DEHYDROGENASE, CHLOROPLASTIC"/>
    <property type="match status" value="1"/>
</dbReference>
<dbReference type="Gene3D" id="3.40.50.10860">
    <property type="entry name" value="Leucine Dehydrogenase, chain A, domain 1"/>
    <property type="match status" value="1"/>
</dbReference>
<keyword evidence="6" id="KW-1185">Reference proteome</keyword>
<dbReference type="InterPro" id="IPR046346">
    <property type="entry name" value="Aminoacid_DH-like_N_sf"/>
</dbReference>
<protein>
    <submittedName>
        <fullName evidence="5">Shikimate 5-dehydrogenase</fullName>
    </submittedName>
</protein>
<dbReference type="SUPFAM" id="SSF53223">
    <property type="entry name" value="Aminoacid dehydrogenase-like, N-terminal domain"/>
    <property type="match status" value="1"/>
</dbReference>
<dbReference type="RefSeq" id="WP_203667142.1">
    <property type="nucleotide sequence ID" value="NZ_BONO01000002.1"/>
</dbReference>
<sequence>MTAPGRRAAVLGHPIGHSLSPVLHRAAYRALGLDGWSYEAVDVTEEGLPAFVDALDGTWAGLSLTMPLKQTVLPLLDHVEPLAEVVGAVNTVLVQGGGSGRPVLTGANTDVHGLVAALSEGLAAAGAGSSVGAGPSAGVQSSVGAAEAGVGTAVLSEPGAGASPVPARSAVVLGAGATAASTLAALAQLGCTAPVVHVRSLGRTGALARAAHRMGVEPVFRTLDGALDAMARADLVVSTLPPRAADDLAAGLAGGSAGAPRAGAVLLDVAYDPRPTALHAAWSAAGGVAVPGERMLLHQAAEQVRLMTGRPGPLAAMDAALAEALDAPAAPVG</sequence>
<dbReference type="InterPro" id="IPR036291">
    <property type="entry name" value="NAD(P)-bd_dom_sf"/>
</dbReference>
<evidence type="ECO:0000313" key="5">
    <source>
        <dbReference type="EMBL" id="GIG35122.1"/>
    </source>
</evidence>
<dbReference type="GO" id="GO:0019632">
    <property type="term" value="P:shikimate metabolic process"/>
    <property type="evidence" value="ECO:0007669"/>
    <property type="project" value="TreeGrafter"/>
</dbReference>
<evidence type="ECO:0000256" key="1">
    <source>
        <dbReference type="ARBA" id="ARBA00004871"/>
    </source>
</evidence>
<dbReference type="Proteomes" id="UP000642125">
    <property type="component" value="Unassembled WGS sequence"/>
</dbReference>
<evidence type="ECO:0000259" key="3">
    <source>
        <dbReference type="Pfam" id="PF08501"/>
    </source>
</evidence>
<keyword evidence="2" id="KW-0057">Aromatic amino acid biosynthesis</keyword>
<dbReference type="InterPro" id="IPR013708">
    <property type="entry name" value="Shikimate_DH-bd_N"/>
</dbReference>
<name>A0A919PAL7_9CELL</name>
<dbReference type="Pfam" id="PF08501">
    <property type="entry name" value="Shikimate_dh_N"/>
    <property type="match status" value="1"/>
</dbReference>
<feature type="domain" description="Shikimate dehydrogenase substrate binding N-terminal" evidence="3">
    <location>
        <begin position="10"/>
        <end position="92"/>
    </location>
</feature>
<gene>
    <name evidence="5" type="primary">aroE</name>
    <name evidence="5" type="ORF">Cpa01nite_05030</name>
</gene>
<dbReference type="PANTHER" id="PTHR21089">
    <property type="entry name" value="SHIKIMATE DEHYDROGENASE"/>
    <property type="match status" value="1"/>
</dbReference>
<dbReference type="GO" id="GO:0004764">
    <property type="term" value="F:shikimate 3-dehydrogenase (NADP+) activity"/>
    <property type="evidence" value="ECO:0007669"/>
    <property type="project" value="InterPro"/>
</dbReference>
<dbReference type="InterPro" id="IPR022893">
    <property type="entry name" value="Shikimate_DH_fam"/>
</dbReference>
<evidence type="ECO:0000313" key="6">
    <source>
        <dbReference type="Proteomes" id="UP000642125"/>
    </source>
</evidence>
<dbReference type="InterPro" id="IPR041121">
    <property type="entry name" value="SDH_C"/>
</dbReference>
<dbReference type="GO" id="GO:0009073">
    <property type="term" value="P:aromatic amino acid family biosynthetic process"/>
    <property type="evidence" value="ECO:0007669"/>
    <property type="project" value="UniProtKB-KW"/>
</dbReference>
<evidence type="ECO:0000256" key="2">
    <source>
        <dbReference type="ARBA" id="ARBA00023141"/>
    </source>
</evidence>
<dbReference type="GO" id="GO:0050661">
    <property type="term" value="F:NADP binding"/>
    <property type="evidence" value="ECO:0007669"/>
    <property type="project" value="TreeGrafter"/>
</dbReference>
<organism evidence="5 6">
    <name type="scientific">Cellulomonas pakistanensis</name>
    <dbReference type="NCBI Taxonomy" id="992287"/>
    <lineage>
        <taxon>Bacteria</taxon>
        <taxon>Bacillati</taxon>
        <taxon>Actinomycetota</taxon>
        <taxon>Actinomycetes</taxon>
        <taxon>Micrococcales</taxon>
        <taxon>Cellulomonadaceae</taxon>
        <taxon>Cellulomonas</taxon>
    </lineage>
</organism>
<accession>A0A919PAL7</accession>